<dbReference type="InterPro" id="IPR027417">
    <property type="entry name" value="P-loop_NTPase"/>
</dbReference>
<dbReference type="InterPro" id="IPR003959">
    <property type="entry name" value="ATPase_AAA_core"/>
</dbReference>
<dbReference type="EMBL" id="JBHSBB010000014">
    <property type="protein sequence ID" value="MFC4034049.1"/>
    <property type="molecule type" value="Genomic_DNA"/>
</dbReference>
<evidence type="ECO:0000259" key="1">
    <source>
        <dbReference type="SMART" id="SM00382"/>
    </source>
</evidence>
<dbReference type="SMART" id="SM00382">
    <property type="entry name" value="AAA"/>
    <property type="match status" value="1"/>
</dbReference>
<dbReference type="PANTHER" id="PTHR43581">
    <property type="entry name" value="ATP/GTP PHOSPHATASE"/>
    <property type="match status" value="1"/>
</dbReference>
<dbReference type="Pfam" id="PF13476">
    <property type="entry name" value="AAA_23"/>
    <property type="match status" value="1"/>
</dbReference>
<protein>
    <submittedName>
        <fullName evidence="2">AAA family ATPase</fullName>
    </submittedName>
</protein>
<gene>
    <name evidence="2" type="ORF">ACFO3J_21595</name>
</gene>
<dbReference type="InterPro" id="IPR051396">
    <property type="entry name" value="Bact_Antivir_Def_Nuclease"/>
</dbReference>
<comment type="caution">
    <text evidence="2">The sequence shown here is derived from an EMBL/GenBank/DDBJ whole genome shotgun (WGS) entry which is preliminary data.</text>
</comment>
<dbReference type="Pfam" id="PF13304">
    <property type="entry name" value="AAA_21"/>
    <property type="match status" value="1"/>
</dbReference>
<dbReference type="Gene3D" id="3.40.50.300">
    <property type="entry name" value="P-loop containing nucleotide triphosphate hydrolases"/>
    <property type="match status" value="2"/>
</dbReference>
<keyword evidence="3" id="KW-1185">Reference proteome</keyword>
<dbReference type="InterPro" id="IPR003593">
    <property type="entry name" value="AAA+_ATPase"/>
</dbReference>
<dbReference type="SUPFAM" id="SSF52540">
    <property type="entry name" value="P-loop containing nucleoside triphosphate hydrolases"/>
    <property type="match status" value="1"/>
</dbReference>
<dbReference type="InterPro" id="IPR038729">
    <property type="entry name" value="Rad50/SbcC_AAA"/>
</dbReference>
<dbReference type="PANTHER" id="PTHR43581:SF2">
    <property type="entry name" value="EXCINUCLEASE ATPASE SUBUNIT"/>
    <property type="match status" value="1"/>
</dbReference>
<feature type="domain" description="AAA+ ATPase" evidence="1">
    <location>
        <begin position="37"/>
        <end position="470"/>
    </location>
</feature>
<accession>A0ABV8HUT5</accession>
<reference evidence="3" key="1">
    <citation type="journal article" date="2019" name="Int. J. Syst. Evol. Microbiol.">
        <title>The Global Catalogue of Microorganisms (GCM) 10K type strain sequencing project: providing services to taxonomists for standard genome sequencing and annotation.</title>
        <authorList>
            <consortium name="The Broad Institute Genomics Platform"/>
            <consortium name="The Broad Institute Genome Sequencing Center for Infectious Disease"/>
            <person name="Wu L."/>
            <person name="Ma J."/>
        </authorList>
    </citation>
    <scope>NUCLEOTIDE SEQUENCE [LARGE SCALE GENOMIC DNA]</scope>
    <source>
        <strain evidence="3">CGMCC 4.7237</strain>
    </source>
</reference>
<proteinExistence type="predicted"/>
<name>A0ABV8HUT5_9ACTN</name>
<organism evidence="2 3">
    <name type="scientific">Streptomyces polygonati</name>
    <dbReference type="NCBI Taxonomy" id="1617087"/>
    <lineage>
        <taxon>Bacteria</taxon>
        <taxon>Bacillati</taxon>
        <taxon>Actinomycetota</taxon>
        <taxon>Actinomycetes</taxon>
        <taxon>Kitasatosporales</taxon>
        <taxon>Streptomycetaceae</taxon>
        <taxon>Streptomyces</taxon>
    </lineage>
</organism>
<dbReference type="Proteomes" id="UP001595765">
    <property type="component" value="Unassembled WGS sequence"/>
</dbReference>
<sequence length="475" mass="53027">MSSINTAFISSVGIEDLFGVYTYDLDFSGEGENESRGRRLTLLYGNNGSGKTTILKLLWDTLSADPSKGHREGLAKTPFRSLEINLTSGDKISVKKRSGLTGSFTVTVANQDSEEINQNYLATQSGVVAIPESLWAEAELMDATDRHIRMRLMRAKHSMKNDSDELDFSDKFVIYLSQLQAVPYMLADDRQIYGDAIESTSEEDEEWQFEDEDNPSATTLKGVTAELNHAIERVDDMVKDQVIKGGQRGSRSSNDVYLGILGRVAETDPSKDEEVTKELLIGRIDEVAARTRVYSQYGLLPRIDRDQFISAVEGVPDSKLAVAEAVLEPFLSAQTARLDALSGVFHLVQTFTNEMNRFFANSGKRITYRTSGGIQVRSKSQRLSPEQLSSGERQILLLLLNTILARENTKLFLIDEPEISLNVKWQRQLMDALLACTEGSSVQFIVATHSIEVITGHRKSLARMIPKKKRLIEEE</sequence>
<evidence type="ECO:0000313" key="2">
    <source>
        <dbReference type="EMBL" id="MFC4034049.1"/>
    </source>
</evidence>
<evidence type="ECO:0000313" key="3">
    <source>
        <dbReference type="Proteomes" id="UP001595765"/>
    </source>
</evidence>
<dbReference type="RefSeq" id="WP_386431537.1">
    <property type="nucleotide sequence ID" value="NZ_JBHSBB010000014.1"/>
</dbReference>